<dbReference type="EMBL" id="BSOO01000002">
    <property type="protein sequence ID" value="GLR46581.1"/>
    <property type="molecule type" value="Genomic_DNA"/>
</dbReference>
<sequence length="319" mass="34949">MLAISEQVDEAFARDVLDGLAQKQPAVPARWFYDERGSALFDDITRLPEYYPTRTELAILSRSMGEIAAAVGTGRAVVDYGAGSQIKTPLLLEGIDPALYVPVDISGVHLRASAEALQQRFPDLAIEPVEADFAKPFRLPPAVDRHPVLGFFPGSTIGNFVPASAIDLLRSFRATLGVDALLLIGVDRIKDRSRLIEAYDDAQGVTAAFNRNLLERINRELGGTVPIEAFRHEARWNAMLSRVEMHLVAARDVTFEVVGRTFRIAQGGSIHTENSHKYTSESARLLLAAGGWTPLQEWTDGPGDFSLLLARAEADRMAP</sequence>
<accession>A0ABQ5Z3I5</accession>
<dbReference type="Gene3D" id="3.40.50.150">
    <property type="entry name" value="Vaccinia Virus protein VP39"/>
    <property type="match status" value="1"/>
</dbReference>
<dbReference type="PANTHER" id="PTHR43397:SF1">
    <property type="entry name" value="ERGOTHIONEINE BIOSYNTHESIS PROTEIN 1"/>
    <property type="match status" value="1"/>
</dbReference>
<reference evidence="5" key="1">
    <citation type="journal article" date="2019" name="Int. J. Syst. Evol. Microbiol.">
        <title>The Global Catalogue of Microorganisms (GCM) 10K type strain sequencing project: providing services to taxonomists for standard genome sequencing and annotation.</title>
        <authorList>
            <consortium name="The Broad Institute Genomics Platform"/>
            <consortium name="The Broad Institute Genome Sequencing Center for Infectious Disease"/>
            <person name="Wu L."/>
            <person name="Ma J."/>
        </authorList>
    </citation>
    <scope>NUCLEOTIDE SEQUENCE [LARGE SCALE GENOMIC DNA]</scope>
    <source>
        <strain evidence="5">NBRC 102146</strain>
    </source>
</reference>
<keyword evidence="5" id="KW-1185">Reference proteome</keyword>
<comment type="caution">
    <text evidence="4">The sequence shown here is derived from an EMBL/GenBank/DDBJ whole genome shotgun (WGS) entry which is preliminary data.</text>
</comment>
<name>A0ABQ5Z3I5_9SPHN</name>
<dbReference type="PIRSF" id="PIRSF018005">
    <property type="entry name" value="UCP018005"/>
    <property type="match status" value="1"/>
</dbReference>
<evidence type="ECO:0000256" key="2">
    <source>
        <dbReference type="ARBA" id="ARBA00022679"/>
    </source>
</evidence>
<evidence type="ECO:0000256" key="1">
    <source>
        <dbReference type="ARBA" id="ARBA00022603"/>
    </source>
</evidence>
<proteinExistence type="predicted"/>
<dbReference type="InterPro" id="IPR035094">
    <property type="entry name" value="EgtD"/>
</dbReference>
<gene>
    <name evidence="4" type="ORF">GCM10007925_02920</name>
</gene>
<evidence type="ECO:0000259" key="3">
    <source>
        <dbReference type="Pfam" id="PF10017"/>
    </source>
</evidence>
<dbReference type="NCBIfam" id="TIGR03438">
    <property type="entry name" value="egtD_ergothio"/>
    <property type="match status" value="1"/>
</dbReference>
<keyword evidence="1" id="KW-0489">Methyltransferase</keyword>
<dbReference type="Proteomes" id="UP001156703">
    <property type="component" value="Unassembled WGS sequence"/>
</dbReference>
<keyword evidence="2" id="KW-0808">Transferase</keyword>
<evidence type="ECO:0000313" key="4">
    <source>
        <dbReference type="EMBL" id="GLR46581.1"/>
    </source>
</evidence>
<dbReference type="SUPFAM" id="SSF53335">
    <property type="entry name" value="S-adenosyl-L-methionine-dependent methyltransferases"/>
    <property type="match status" value="1"/>
</dbReference>
<evidence type="ECO:0000313" key="5">
    <source>
        <dbReference type="Proteomes" id="UP001156703"/>
    </source>
</evidence>
<protein>
    <submittedName>
        <fullName evidence="4">Dimethylhistidine N-methyltransferase</fullName>
    </submittedName>
</protein>
<feature type="domain" description="Histidine-specific methyltransferase SAM-dependent" evidence="3">
    <location>
        <begin position="12"/>
        <end position="311"/>
    </location>
</feature>
<dbReference type="Pfam" id="PF10017">
    <property type="entry name" value="Methyltransf_33"/>
    <property type="match status" value="1"/>
</dbReference>
<dbReference type="RefSeq" id="WP_029941439.1">
    <property type="nucleotide sequence ID" value="NZ_BSOO01000002.1"/>
</dbReference>
<dbReference type="PANTHER" id="PTHR43397">
    <property type="entry name" value="ERGOTHIONEINE BIOSYNTHESIS PROTEIN 1"/>
    <property type="match status" value="1"/>
</dbReference>
<dbReference type="InterPro" id="IPR051128">
    <property type="entry name" value="EgtD_Methyltrsf_superfamily"/>
</dbReference>
<dbReference type="InterPro" id="IPR019257">
    <property type="entry name" value="MeTrfase_dom"/>
</dbReference>
<dbReference type="InterPro" id="IPR029063">
    <property type="entry name" value="SAM-dependent_MTases_sf"/>
</dbReference>
<organism evidence="4 5">
    <name type="scientific">Sphingomonas astaxanthinifaciens DSM 22298</name>
    <dbReference type="NCBI Taxonomy" id="1123267"/>
    <lineage>
        <taxon>Bacteria</taxon>
        <taxon>Pseudomonadati</taxon>
        <taxon>Pseudomonadota</taxon>
        <taxon>Alphaproteobacteria</taxon>
        <taxon>Sphingomonadales</taxon>
        <taxon>Sphingomonadaceae</taxon>
        <taxon>Sphingomonas</taxon>
    </lineage>
</organism>
<dbReference type="InterPro" id="IPR017804">
    <property type="entry name" value="MeTrfase_EgtD-like"/>
</dbReference>